<organism evidence="1 3">
    <name type="scientific">Cucumis melo var. makuwa</name>
    <name type="common">Oriental melon</name>
    <dbReference type="NCBI Taxonomy" id="1194695"/>
    <lineage>
        <taxon>Eukaryota</taxon>
        <taxon>Viridiplantae</taxon>
        <taxon>Streptophyta</taxon>
        <taxon>Embryophyta</taxon>
        <taxon>Tracheophyta</taxon>
        <taxon>Spermatophyta</taxon>
        <taxon>Magnoliopsida</taxon>
        <taxon>eudicotyledons</taxon>
        <taxon>Gunneridae</taxon>
        <taxon>Pentapetalae</taxon>
        <taxon>rosids</taxon>
        <taxon>fabids</taxon>
        <taxon>Cucurbitales</taxon>
        <taxon>Cucurbitaceae</taxon>
        <taxon>Benincaseae</taxon>
        <taxon>Cucumis</taxon>
    </lineage>
</organism>
<evidence type="ECO:0000313" key="4">
    <source>
        <dbReference type="Proteomes" id="UP000321947"/>
    </source>
</evidence>
<protein>
    <submittedName>
        <fullName evidence="1">Envelope-like protein</fullName>
    </submittedName>
</protein>
<evidence type="ECO:0000313" key="2">
    <source>
        <dbReference type="EMBL" id="TYK00935.1"/>
    </source>
</evidence>
<dbReference type="EMBL" id="SSTD01016371">
    <property type="protein sequence ID" value="TYK00935.1"/>
    <property type="molecule type" value="Genomic_DNA"/>
</dbReference>
<reference evidence="3 4" key="1">
    <citation type="submission" date="2019-08" db="EMBL/GenBank/DDBJ databases">
        <title>Draft genome sequences of two oriental melons (Cucumis melo L. var makuwa).</title>
        <authorList>
            <person name="Kwon S.-Y."/>
        </authorList>
    </citation>
    <scope>NUCLEOTIDE SEQUENCE [LARGE SCALE GENOMIC DNA]</scope>
    <source>
        <strain evidence="4">cv. Chang Bougi</strain>
        <strain evidence="3">cv. SW 3</strain>
        <tissue evidence="1">Leaf</tissue>
    </source>
</reference>
<evidence type="ECO:0000313" key="3">
    <source>
        <dbReference type="Proteomes" id="UP000321393"/>
    </source>
</evidence>
<dbReference type="EMBL" id="SSTE01000903">
    <property type="protein sequence ID" value="KAA0066343.1"/>
    <property type="molecule type" value="Genomic_DNA"/>
</dbReference>
<sequence length="240" mass="26714">MIKVNGHVSTIIGINRELYFEVVIVAIIPSESTMVNTWKGNYQAKSFGAVNEAPTSQSNMHGVRMRGRRFKSTLKRRLYRLPRNLSAAEGVEIAPSVFETHTTDMDSDERDNVPLARLLKKGLFFNVVLAKSNVERNNVPTRESLAADAHVEPTNTCATNTVEPDVNEELQLETQQSSGVEGFFVHRDLVSRIVNMFTAESRALSTSINLFSDQRLEVDSLICHLKTLIPSTSTGEHGPE</sequence>
<accession>A0A5A7VDZ0</accession>
<dbReference type="AlphaFoldDB" id="A0A5A7VDZ0"/>
<evidence type="ECO:0000313" key="1">
    <source>
        <dbReference type="EMBL" id="KAA0066343.1"/>
    </source>
</evidence>
<proteinExistence type="predicted"/>
<name>A0A5A7VDZ0_CUCMM</name>
<comment type="caution">
    <text evidence="1">The sequence shown here is derived from an EMBL/GenBank/DDBJ whole genome shotgun (WGS) entry which is preliminary data.</text>
</comment>
<dbReference type="Proteomes" id="UP000321947">
    <property type="component" value="Unassembled WGS sequence"/>
</dbReference>
<gene>
    <name evidence="2" type="ORF">E5676_scaffold602G001090</name>
    <name evidence="1" type="ORF">E6C27_scaffold21G004050</name>
</gene>
<dbReference type="Proteomes" id="UP000321393">
    <property type="component" value="Unassembled WGS sequence"/>
</dbReference>